<reference evidence="4" key="2">
    <citation type="submission" date="2025-08" db="UniProtKB">
        <authorList>
            <consortium name="RefSeq"/>
        </authorList>
    </citation>
    <scope>IDENTIFICATION</scope>
    <source>
        <tissue evidence="4">Leaf</tissue>
    </source>
</reference>
<dbReference type="GO" id="GO:0008270">
    <property type="term" value="F:zinc ion binding"/>
    <property type="evidence" value="ECO:0007669"/>
    <property type="project" value="UniProtKB-KW"/>
</dbReference>
<evidence type="ECO:0000313" key="3">
    <source>
        <dbReference type="Proteomes" id="UP000813463"/>
    </source>
</evidence>
<dbReference type="RefSeq" id="XP_021840635.2">
    <property type="nucleotide sequence ID" value="XM_021984943.2"/>
</dbReference>
<feature type="domain" description="CCHC-type" evidence="2">
    <location>
        <begin position="148"/>
        <end position="161"/>
    </location>
</feature>
<evidence type="ECO:0000256" key="1">
    <source>
        <dbReference type="PROSITE-ProRule" id="PRU00047"/>
    </source>
</evidence>
<name>A0A9R0I1H5_SPIOL</name>
<dbReference type="Pfam" id="PF14392">
    <property type="entry name" value="zf-CCHC_4"/>
    <property type="match status" value="1"/>
</dbReference>
<dbReference type="GO" id="GO:0003676">
    <property type="term" value="F:nucleic acid binding"/>
    <property type="evidence" value="ECO:0007669"/>
    <property type="project" value="InterPro"/>
</dbReference>
<gene>
    <name evidence="4" type="primary">LOC110780586</name>
</gene>
<dbReference type="PANTHER" id="PTHR31286">
    <property type="entry name" value="GLYCINE-RICH CELL WALL STRUCTURAL PROTEIN 1.8-LIKE"/>
    <property type="match status" value="1"/>
</dbReference>
<reference evidence="3" key="1">
    <citation type="journal article" date="2021" name="Nat. Commun.">
        <title>Genomic analyses provide insights into spinach domestication and the genetic basis of agronomic traits.</title>
        <authorList>
            <person name="Cai X."/>
            <person name="Sun X."/>
            <person name="Xu C."/>
            <person name="Sun H."/>
            <person name="Wang X."/>
            <person name="Ge C."/>
            <person name="Zhang Z."/>
            <person name="Wang Q."/>
            <person name="Fei Z."/>
            <person name="Jiao C."/>
            <person name="Wang Q."/>
        </authorList>
    </citation>
    <scope>NUCLEOTIDE SEQUENCE [LARGE SCALE GENOMIC DNA]</scope>
    <source>
        <strain evidence="3">cv. Varoflay</strain>
    </source>
</reference>
<keyword evidence="1" id="KW-0863">Zinc-finger</keyword>
<keyword evidence="1" id="KW-0862">Zinc</keyword>
<keyword evidence="1" id="KW-0479">Metal-binding</keyword>
<dbReference type="GeneID" id="110780586"/>
<sequence length="211" mass="24448">MVHAWSMKVKVVIRAIGENLFAFQFFHWRDKDRVMAGRPWCFEQNLLLLNDITGNKQPNKVVLTHSPFWVRIENLPFNCRSNGYVKAIAAKLGNLMEIEEDLLGIEKDRRVRVMMDVNKPLHQSQNVVNREDMTVKIKLKYERLPFFCFMCGIIGHSERDCTVLSEEQQKRGPTWGMGLKASPRKGHMNNVEGLKEINATKKALFVTKPYA</sequence>
<dbReference type="InterPro" id="IPR001878">
    <property type="entry name" value="Znf_CCHC"/>
</dbReference>
<dbReference type="PANTHER" id="PTHR31286:SF62">
    <property type="entry name" value="ZINC FINGER, CCHC-TYPE-LIKE PROTEIN"/>
    <property type="match status" value="1"/>
</dbReference>
<dbReference type="InterPro" id="IPR025836">
    <property type="entry name" value="Zn_knuckle_CX2CX4HX4C"/>
</dbReference>
<accession>A0A9R0I1H5</accession>
<dbReference type="KEGG" id="soe:110780586"/>
<dbReference type="PROSITE" id="PS50158">
    <property type="entry name" value="ZF_CCHC"/>
    <property type="match status" value="1"/>
</dbReference>
<organism evidence="3 4">
    <name type="scientific">Spinacia oleracea</name>
    <name type="common">Spinach</name>
    <dbReference type="NCBI Taxonomy" id="3562"/>
    <lineage>
        <taxon>Eukaryota</taxon>
        <taxon>Viridiplantae</taxon>
        <taxon>Streptophyta</taxon>
        <taxon>Embryophyta</taxon>
        <taxon>Tracheophyta</taxon>
        <taxon>Spermatophyta</taxon>
        <taxon>Magnoliopsida</taxon>
        <taxon>eudicotyledons</taxon>
        <taxon>Gunneridae</taxon>
        <taxon>Pentapetalae</taxon>
        <taxon>Caryophyllales</taxon>
        <taxon>Chenopodiaceae</taxon>
        <taxon>Chenopodioideae</taxon>
        <taxon>Anserineae</taxon>
        <taxon>Spinacia</taxon>
    </lineage>
</organism>
<keyword evidence="3" id="KW-1185">Reference proteome</keyword>
<proteinExistence type="predicted"/>
<dbReference type="AlphaFoldDB" id="A0A9R0I1H5"/>
<dbReference type="Pfam" id="PF14111">
    <property type="entry name" value="DUF4283"/>
    <property type="match status" value="1"/>
</dbReference>
<evidence type="ECO:0000259" key="2">
    <source>
        <dbReference type="PROSITE" id="PS50158"/>
    </source>
</evidence>
<dbReference type="InterPro" id="IPR040256">
    <property type="entry name" value="At4g02000-like"/>
</dbReference>
<protein>
    <recommendedName>
        <fullName evidence="2">CCHC-type domain-containing protein</fullName>
    </recommendedName>
</protein>
<evidence type="ECO:0000313" key="4">
    <source>
        <dbReference type="RefSeq" id="XP_021840635.2"/>
    </source>
</evidence>
<dbReference type="Proteomes" id="UP000813463">
    <property type="component" value="Chromosome 1"/>
</dbReference>
<dbReference type="InterPro" id="IPR025558">
    <property type="entry name" value="DUF4283"/>
</dbReference>